<dbReference type="KEGG" id="scb:SCAB_1911"/>
<accession>C9ZEF0</accession>
<dbReference type="AlphaFoldDB" id="C9ZEF0"/>
<keyword evidence="2" id="KW-1185">Reference proteome</keyword>
<protein>
    <submittedName>
        <fullName evidence="1">Uncharacterized protein</fullName>
    </submittedName>
</protein>
<dbReference type="Proteomes" id="UP000001444">
    <property type="component" value="Chromosome"/>
</dbReference>
<dbReference type="RefSeq" id="WP_012998146.1">
    <property type="nucleotide sequence ID" value="NC_013929.1"/>
</dbReference>
<gene>
    <name evidence="1" type="ordered locus">SCAB_1911</name>
</gene>
<dbReference type="GeneID" id="41401255"/>
<dbReference type="HOGENOM" id="CLU_2720745_0_0_11"/>
<dbReference type="STRING" id="680198.SCAB_1911"/>
<evidence type="ECO:0000313" key="2">
    <source>
        <dbReference type="Proteomes" id="UP000001444"/>
    </source>
</evidence>
<reference evidence="1 2" key="1">
    <citation type="journal article" date="2010" name="Mol. Plant Microbe Interact.">
        <title>Streptomyces scabies 87-22 contains a coronafacic acid-like biosynthetic cluster that contributes to plant-microbe interactions.</title>
        <authorList>
            <person name="Bignell D.R."/>
            <person name="Seipke R.F."/>
            <person name="Huguet-Tapia J.C."/>
            <person name="Chambers A.H."/>
            <person name="Parry R.J."/>
            <person name="Loria R."/>
        </authorList>
    </citation>
    <scope>NUCLEOTIDE SEQUENCE [LARGE SCALE GENOMIC DNA]</scope>
    <source>
        <strain evidence="1 2">87.22</strain>
    </source>
</reference>
<proteinExistence type="predicted"/>
<evidence type="ECO:0000313" key="1">
    <source>
        <dbReference type="EMBL" id="CBG67409.1"/>
    </source>
</evidence>
<name>C9ZEF0_STRSW</name>
<organism evidence="1 2">
    <name type="scientific">Streptomyces scabiei (strain 87.22)</name>
    <dbReference type="NCBI Taxonomy" id="680198"/>
    <lineage>
        <taxon>Bacteria</taxon>
        <taxon>Bacillati</taxon>
        <taxon>Actinomycetota</taxon>
        <taxon>Actinomycetes</taxon>
        <taxon>Kitasatosporales</taxon>
        <taxon>Streptomycetaceae</taxon>
        <taxon>Streptomyces</taxon>
    </lineage>
</organism>
<dbReference type="eggNOG" id="COG3386">
    <property type="taxonomic scope" value="Bacteria"/>
</dbReference>
<dbReference type="EMBL" id="FN554889">
    <property type="protein sequence ID" value="CBG67409.1"/>
    <property type="molecule type" value="Genomic_DNA"/>
</dbReference>
<sequence>MRNTPNKITVLHLDDSGTKGTVIAEVSDPRFDTPTTLARHGDRLYVTNAHFYSADPANTDYAITAIPDPARR</sequence>